<protein>
    <submittedName>
        <fullName evidence="1">Uncharacterized protein</fullName>
    </submittedName>
</protein>
<organism evidence="1 2">
    <name type="scientific">Fusarium redolens</name>
    <dbReference type="NCBI Taxonomy" id="48865"/>
    <lineage>
        <taxon>Eukaryota</taxon>
        <taxon>Fungi</taxon>
        <taxon>Dikarya</taxon>
        <taxon>Ascomycota</taxon>
        <taxon>Pezizomycotina</taxon>
        <taxon>Sordariomycetes</taxon>
        <taxon>Hypocreomycetidae</taxon>
        <taxon>Hypocreales</taxon>
        <taxon>Nectriaceae</taxon>
        <taxon>Fusarium</taxon>
        <taxon>Fusarium redolens species complex</taxon>
    </lineage>
</organism>
<keyword evidence="2" id="KW-1185">Reference proteome</keyword>
<sequence length="76" mass="8619">MAEVDSKRWGRVHDSENATLKQKVKAQNFALNEEKDANKQLKSDMASMMRRLVAIETVVHPAMCEEAEQKLGELGF</sequence>
<proteinExistence type="predicted"/>
<evidence type="ECO:0000313" key="1">
    <source>
        <dbReference type="EMBL" id="KAH7254137.1"/>
    </source>
</evidence>
<gene>
    <name evidence="1" type="ORF">BKA55DRAFT_689640</name>
</gene>
<dbReference type="GeneID" id="70229327"/>
<dbReference type="OrthoDB" id="5026379at2759"/>
<reference evidence="1" key="1">
    <citation type="journal article" date="2021" name="Nat. Commun.">
        <title>Genetic determinants of endophytism in the Arabidopsis root mycobiome.</title>
        <authorList>
            <person name="Mesny F."/>
            <person name="Miyauchi S."/>
            <person name="Thiergart T."/>
            <person name="Pickel B."/>
            <person name="Atanasova L."/>
            <person name="Karlsson M."/>
            <person name="Huettel B."/>
            <person name="Barry K.W."/>
            <person name="Haridas S."/>
            <person name="Chen C."/>
            <person name="Bauer D."/>
            <person name="Andreopoulos W."/>
            <person name="Pangilinan J."/>
            <person name="LaButti K."/>
            <person name="Riley R."/>
            <person name="Lipzen A."/>
            <person name="Clum A."/>
            <person name="Drula E."/>
            <person name="Henrissat B."/>
            <person name="Kohler A."/>
            <person name="Grigoriev I.V."/>
            <person name="Martin F.M."/>
            <person name="Hacquard S."/>
        </authorList>
    </citation>
    <scope>NUCLEOTIDE SEQUENCE</scope>
    <source>
        <strain evidence="1">MPI-CAGE-AT-0023</strain>
    </source>
</reference>
<accession>A0A9P9HCG1</accession>
<dbReference type="RefSeq" id="XP_046050384.1">
    <property type="nucleotide sequence ID" value="XM_046199373.1"/>
</dbReference>
<dbReference type="Proteomes" id="UP000720189">
    <property type="component" value="Unassembled WGS sequence"/>
</dbReference>
<evidence type="ECO:0000313" key="2">
    <source>
        <dbReference type="Proteomes" id="UP000720189"/>
    </source>
</evidence>
<comment type="caution">
    <text evidence="1">The sequence shown here is derived from an EMBL/GenBank/DDBJ whole genome shotgun (WGS) entry which is preliminary data.</text>
</comment>
<dbReference type="EMBL" id="JAGMUX010000007">
    <property type="protein sequence ID" value="KAH7254137.1"/>
    <property type="molecule type" value="Genomic_DNA"/>
</dbReference>
<name>A0A9P9HCG1_FUSRE</name>
<dbReference type="AlphaFoldDB" id="A0A9P9HCG1"/>